<dbReference type="NCBIfam" id="NF033678">
    <property type="entry name" value="C69_fam_dipept"/>
    <property type="match status" value="1"/>
</dbReference>
<dbReference type="EMBL" id="PKGZ01000001">
    <property type="protein sequence ID" value="PKY91906.1"/>
    <property type="molecule type" value="Genomic_DNA"/>
</dbReference>
<protein>
    <recommendedName>
        <fullName evidence="6">Dipeptidase</fullName>
        <ecNumber evidence="6">3.4.-.-</ecNumber>
    </recommendedName>
</protein>
<name>A0A2I1K8F7_9LACT</name>
<dbReference type="Pfam" id="PF03577">
    <property type="entry name" value="Peptidase_C69"/>
    <property type="match status" value="1"/>
</dbReference>
<evidence type="ECO:0000256" key="2">
    <source>
        <dbReference type="ARBA" id="ARBA00007225"/>
    </source>
</evidence>
<dbReference type="PANTHER" id="PTHR12994:SF17">
    <property type="entry name" value="LD30995P"/>
    <property type="match status" value="1"/>
</dbReference>
<gene>
    <name evidence="7" type="ORF">CYJ27_00230</name>
</gene>
<dbReference type="GO" id="GO:0070004">
    <property type="term" value="F:cysteine-type exopeptidase activity"/>
    <property type="evidence" value="ECO:0007669"/>
    <property type="project" value="InterPro"/>
</dbReference>
<evidence type="ECO:0000256" key="5">
    <source>
        <dbReference type="ARBA" id="ARBA00022997"/>
    </source>
</evidence>
<dbReference type="InterPro" id="IPR047804">
    <property type="entry name" value="C69_dipept_A-like"/>
</dbReference>
<dbReference type="Gene3D" id="3.60.60.10">
    <property type="entry name" value="Penicillin V Acylase, Chain A"/>
    <property type="match status" value="1"/>
</dbReference>
<dbReference type="EC" id="3.4.-.-" evidence="6"/>
<comment type="caution">
    <text evidence="7">The sequence shown here is derived from an EMBL/GenBank/DDBJ whole genome shotgun (WGS) entry which is preliminary data.</text>
</comment>
<comment type="similarity">
    <text evidence="2 6">Belongs to the peptidase C69 family.</text>
</comment>
<keyword evidence="5 6" id="KW-0224">Dipeptidase</keyword>
<evidence type="ECO:0000256" key="1">
    <source>
        <dbReference type="ARBA" id="ARBA00001670"/>
    </source>
</evidence>
<dbReference type="Proteomes" id="UP000234775">
    <property type="component" value="Unassembled WGS sequence"/>
</dbReference>
<sequence>MIKESSCTTILVGKKASLNGSTLIARNEDGGDRPDPQRFVVVSPEDQPSSYKTFKGNITIELPECPGSYTSTPEADVEHNGLFAGSGINQWNVAMSATETITTNPRVLAADPYVPGSIVEADMVTLVLPYIHSAKEGVLRMGELLEEYGTYEANGMAFSDSEEIWYMETYGGHHWAAIRIPDECYVVAPNRLNIDQFDFESDQVLYCTDLQAFIEENQLNPDSEGLNLRHTLGSDDYKDVQYNNPRTWYVQKHFSDLSRPYTEACPFVDDPAYPDQPFLCYPKRKLSVEDIKWALSSHYEGTVYDIYGKMGTEEEKHRYRAIGLNRNMEVHCLEIRPQLPTGLQGVHWLAFASNAYNCLLPFYSYVKDTPASWRDTPISYNPNYMYWLVQTMAVIGDRDYSLYGTLQNEFEKSVMAKLRRMQVEIDQEVKSMTDQEAIKEKLTVANQTMADFLLQASQKQLGQLVEVASTKMDLRFNLKD</sequence>
<comment type="catalytic activity">
    <reaction evidence="1">
        <text>an L-aminoacyl-L-amino acid + H2O = 2 an L-alpha-amino acid</text>
        <dbReference type="Rhea" id="RHEA:48940"/>
        <dbReference type="ChEBI" id="CHEBI:15377"/>
        <dbReference type="ChEBI" id="CHEBI:59869"/>
        <dbReference type="ChEBI" id="CHEBI:77460"/>
        <dbReference type="EC" id="3.4.13.19"/>
    </reaction>
</comment>
<evidence type="ECO:0000256" key="3">
    <source>
        <dbReference type="ARBA" id="ARBA00022670"/>
    </source>
</evidence>
<dbReference type="GO" id="GO:0006508">
    <property type="term" value="P:proteolysis"/>
    <property type="evidence" value="ECO:0007669"/>
    <property type="project" value="UniProtKB-KW"/>
</dbReference>
<keyword evidence="3 6" id="KW-0645">Protease</keyword>
<dbReference type="GO" id="GO:0016805">
    <property type="term" value="F:dipeptidase activity"/>
    <property type="evidence" value="ECO:0007669"/>
    <property type="project" value="UniProtKB-KW"/>
</dbReference>
<evidence type="ECO:0000256" key="4">
    <source>
        <dbReference type="ARBA" id="ARBA00022801"/>
    </source>
</evidence>
<keyword evidence="8" id="KW-1185">Reference proteome</keyword>
<evidence type="ECO:0000313" key="7">
    <source>
        <dbReference type="EMBL" id="PKY91906.1"/>
    </source>
</evidence>
<keyword evidence="4 6" id="KW-0378">Hydrolase</keyword>
<accession>A0A2I1K8F7</accession>
<proteinExistence type="inferred from homology"/>
<dbReference type="AlphaFoldDB" id="A0A2I1K8F7"/>
<organism evidence="7 8">
    <name type="scientific">Aerococcus christensenii</name>
    <dbReference type="NCBI Taxonomy" id="87541"/>
    <lineage>
        <taxon>Bacteria</taxon>
        <taxon>Bacillati</taxon>
        <taxon>Bacillota</taxon>
        <taxon>Bacilli</taxon>
        <taxon>Lactobacillales</taxon>
        <taxon>Aerococcaceae</taxon>
        <taxon>Aerococcus</taxon>
    </lineage>
</organism>
<evidence type="ECO:0000256" key="6">
    <source>
        <dbReference type="RuleBase" id="RU364089"/>
    </source>
</evidence>
<dbReference type="PANTHER" id="PTHR12994">
    <property type="entry name" value="SECERNIN"/>
    <property type="match status" value="1"/>
</dbReference>
<evidence type="ECO:0000313" key="8">
    <source>
        <dbReference type="Proteomes" id="UP000234775"/>
    </source>
</evidence>
<reference evidence="7 8" key="1">
    <citation type="submission" date="2017-12" db="EMBL/GenBank/DDBJ databases">
        <title>Phylogenetic diversity of female urinary microbiome.</title>
        <authorList>
            <person name="Thomas-White K."/>
            <person name="Wolfe A.J."/>
        </authorList>
    </citation>
    <scope>NUCLEOTIDE SEQUENCE [LARGE SCALE GENOMIC DNA]</scope>
    <source>
        <strain evidence="7 8">UMB0844</strain>
    </source>
</reference>
<dbReference type="RefSeq" id="WP_101659252.1">
    <property type="nucleotide sequence ID" value="NZ_PKGZ01000001.1"/>
</dbReference>
<dbReference type="InterPro" id="IPR005322">
    <property type="entry name" value="Peptidase_C69"/>
</dbReference>